<keyword evidence="2" id="KW-0012">Acyltransferase</keyword>
<proteinExistence type="predicted"/>
<reference evidence="4 5" key="1">
    <citation type="submission" date="2021-07" db="EMBL/GenBank/DDBJ databases">
        <title>complete genome sequencing of Tessaracoccus sp.J1M15.</title>
        <authorList>
            <person name="Bae J.-W."/>
            <person name="Kim D.-y."/>
        </authorList>
    </citation>
    <scope>NUCLEOTIDE SEQUENCE [LARGE SCALE GENOMIC DNA]</scope>
    <source>
        <strain evidence="4 5">J1M15</strain>
    </source>
</reference>
<evidence type="ECO:0000313" key="4">
    <source>
        <dbReference type="EMBL" id="QXT63375.1"/>
    </source>
</evidence>
<gene>
    <name evidence="4" type="ORF">KDB89_02500</name>
</gene>
<dbReference type="RefSeq" id="WP_219083223.1">
    <property type="nucleotide sequence ID" value="NZ_CP079216.1"/>
</dbReference>
<keyword evidence="1" id="KW-0808">Transferase</keyword>
<evidence type="ECO:0000259" key="3">
    <source>
        <dbReference type="PROSITE" id="PS51186"/>
    </source>
</evidence>
<dbReference type="Pfam" id="PF13508">
    <property type="entry name" value="Acetyltransf_7"/>
    <property type="match status" value="1"/>
</dbReference>
<keyword evidence="5" id="KW-1185">Reference proteome</keyword>
<feature type="domain" description="N-acetyltransferase" evidence="3">
    <location>
        <begin position="1"/>
        <end position="169"/>
    </location>
</feature>
<dbReference type="EMBL" id="CP079216">
    <property type="protein sequence ID" value="QXT63375.1"/>
    <property type="molecule type" value="Genomic_DNA"/>
</dbReference>
<accession>A0ABX8SLV6</accession>
<evidence type="ECO:0000256" key="1">
    <source>
        <dbReference type="ARBA" id="ARBA00022679"/>
    </source>
</evidence>
<dbReference type="Proteomes" id="UP000824504">
    <property type="component" value="Chromosome"/>
</dbReference>
<dbReference type="InterPro" id="IPR000182">
    <property type="entry name" value="GNAT_dom"/>
</dbReference>
<evidence type="ECO:0000256" key="2">
    <source>
        <dbReference type="ARBA" id="ARBA00023315"/>
    </source>
</evidence>
<dbReference type="PANTHER" id="PTHR43877:SF2">
    <property type="entry name" value="AMINOALKYLPHOSPHONATE N-ACETYLTRANSFERASE-RELATED"/>
    <property type="match status" value="1"/>
</dbReference>
<dbReference type="PROSITE" id="PS51186">
    <property type="entry name" value="GNAT"/>
    <property type="match status" value="1"/>
</dbReference>
<dbReference type="CDD" id="cd04301">
    <property type="entry name" value="NAT_SF"/>
    <property type="match status" value="1"/>
</dbReference>
<sequence length="172" mass="18921">MILRPPTSADAPAWFDFLVSQQAIAYTGIVPDDFADRQGGQRDDFLAELEGKFAEPGTARRIVAEVDGAIVGLASIVDGPASWEVALGYVPSPAPRELARLYVSPAFHGTGLADELLAEIDRGEDLYLWLIDGNERAHRFYQRRGFVDCDEAFRAGPDWGNVSMHRMKRVAA</sequence>
<organism evidence="4 5">
    <name type="scientific">Tessaracoccus palaemonis</name>
    <dbReference type="NCBI Taxonomy" id="2829499"/>
    <lineage>
        <taxon>Bacteria</taxon>
        <taxon>Bacillati</taxon>
        <taxon>Actinomycetota</taxon>
        <taxon>Actinomycetes</taxon>
        <taxon>Propionibacteriales</taxon>
        <taxon>Propionibacteriaceae</taxon>
        <taxon>Tessaracoccus</taxon>
    </lineage>
</organism>
<evidence type="ECO:0000313" key="5">
    <source>
        <dbReference type="Proteomes" id="UP000824504"/>
    </source>
</evidence>
<dbReference type="InterPro" id="IPR050832">
    <property type="entry name" value="Bact_Acetyltransf"/>
</dbReference>
<protein>
    <submittedName>
        <fullName evidence="4">GNAT family N-acetyltransferase</fullName>
    </submittedName>
</protein>
<dbReference type="PANTHER" id="PTHR43877">
    <property type="entry name" value="AMINOALKYLPHOSPHONATE N-ACETYLTRANSFERASE-RELATED-RELATED"/>
    <property type="match status" value="1"/>
</dbReference>
<name>A0ABX8SLV6_9ACTN</name>